<evidence type="ECO:0000313" key="2">
    <source>
        <dbReference type="EMBL" id="CAA9247607.1"/>
    </source>
</evidence>
<dbReference type="Pfam" id="PF13924">
    <property type="entry name" value="Lipocalin_5"/>
    <property type="match status" value="1"/>
</dbReference>
<feature type="domain" description="Lipocalin-like" evidence="1">
    <location>
        <begin position="139"/>
        <end position="276"/>
    </location>
</feature>
<dbReference type="InterPro" id="IPR024311">
    <property type="entry name" value="Lipocalin-like"/>
</dbReference>
<dbReference type="AlphaFoldDB" id="A0A6J4IBN1"/>
<gene>
    <name evidence="2" type="ORF">AVDCRST_MAG95-1714</name>
</gene>
<reference evidence="2" key="1">
    <citation type="submission" date="2020-02" db="EMBL/GenBank/DDBJ databases">
        <authorList>
            <person name="Meier V. D."/>
        </authorList>
    </citation>
    <scope>NUCLEOTIDE SEQUENCE</scope>
    <source>
        <strain evidence="2">AVDCRST_MAG95</strain>
    </source>
</reference>
<evidence type="ECO:0000259" key="1">
    <source>
        <dbReference type="Pfam" id="PF13924"/>
    </source>
</evidence>
<protein>
    <recommendedName>
        <fullName evidence="1">Lipocalin-like domain-containing protein</fullName>
    </recommendedName>
</protein>
<sequence>MQNHKFLSEVRRRTGAASDGEAMNITRGVLQTLADHLAGNTPARVAAQLPEEIGALLTEYKNDPDADGEGFDVEEFVRRTTERGAASDTETAKSQTKAVFAVLREAVSEGEFDKTRGTFPDEYEELFGSDFSDFSTKIIGMWKLVSLETIRPSGEIVYDWMGRHPTGLIIYDVTGRMAVQIMRDPRPTFASNVSAKATPEEKEAAFEGYYAYFGTFEFNEEEGLLTHRVQNSLYPNEVGINYTQSFNLSDSRLILATAPYQEAGEQRTNRITWERVK</sequence>
<accession>A0A6J4IBN1</accession>
<name>A0A6J4IBN1_9BACT</name>
<proteinExistence type="predicted"/>
<dbReference type="InterPro" id="IPR038282">
    <property type="entry name" value="DUF2267_sf"/>
</dbReference>
<organism evidence="2">
    <name type="scientific">uncultured Adhaeribacter sp</name>
    <dbReference type="NCBI Taxonomy" id="448109"/>
    <lineage>
        <taxon>Bacteria</taxon>
        <taxon>Pseudomonadati</taxon>
        <taxon>Bacteroidota</taxon>
        <taxon>Cytophagia</taxon>
        <taxon>Cytophagales</taxon>
        <taxon>Hymenobacteraceae</taxon>
        <taxon>Adhaeribacter</taxon>
        <taxon>environmental samples</taxon>
    </lineage>
</organism>
<dbReference type="Gene3D" id="1.10.490.110">
    <property type="entry name" value="Uncharacterized conserved protein DUF2267"/>
    <property type="match status" value="1"/>
</dbReference>
<dbReference type="Pfam" id="PF10025">
    <property type="entry name" value="DUF2267"/>
    <property type="match status" value="1"/>
</dbReference>
<dbReference type="EMBL" id="CADCTJ010000534">
    <property type="protein sequence ID" value="CAA9247607.1"/>
    <property type="molecule type" value="Genomic_DNA"/>
</dbReference>
<dbReference type="InterPro" id="IPR018727">
    <property type="entry name" value="DUF2267"/>
</dbReference>